<feature type="signal peptide" evidence="2">
    <location>
        <begin position="1"/>
        <end position="31"/>
    </location>
</feature>
<dbReference type="InterPro" id="IPR002885">
    <property type="entry name" value="PPR_rpt"/>
</dbReference>
<evidence type="ECO:0000256" key="2">
    <source>
        <dbReference type="SAM" id="SignalP"/>
    </source>
</evidence>
<feature type="region of interest" description="Disordered" evidence="1">
    <location>
        <begin position="527"/>
        <end position="583"/>
    </location>
</feature>
<dbReference type="InterPro" id="IPR036869">
    <property type="entry name" value="J_dom_sf"/>
</dbReference>
<feature type="region of interest" description="Disordered" evidence="1">
    <location>
        <begin position="424"/>
        <end position="460"/>
    </location>
</feature>
<comment type="caution">
    <text evidence="4">The sequence shown here is derived from an EMBL/GenBank/DDBJ whole genome shotgun (WGS) entry which is preliminary data.</text>
</comment>
<dbReference type="PROSITE" id="PS00636">
    <property type="entry name" value="DNAJ_1"/>
    <property type="match status" value="1"/>
</dbReference>
<dbReference type="Gene3D" id="1.25.40.10">
    <property type="entry name" value="Tetratricopeptide repeat domain"/>
    <property type="match status" value="1"/>
</dbReference>
<dbReference type="AlphaFoldDB" id="A0A9P1BIX4"/>
<feature type="region of interest" description="Disordered" evidence="1">
    <location>
        <begin position="882"/>
        <end position="903"/>
    </location>
</feature>
<dbReference type="Pfam" id="PF00226">
    <property type="entry name" value="DnaJ"/>
    <property type="match status" value="1"/>
</dbReference>
<dbReference type="InterPro" id="IPR018253">
    <property type="entry name" value="DnaJ_domain_CS"/>
</dbReference>
<dbReference type="PANTHER" id="PTHR24074">
    <property type="entry name" value="CO-CHAPERONE PROTEIN DJLA"/>
    <property type="match status" value="1"/>
</dbReference>
<name>A0A9P1BIX4_9DINO</name>
<dbReference type="PRINTS" id="PR00625">
    <property type="entry name" value="JDOMAIN"/>
</dbReference>
<feature type="domain" description="J" evidence="3">
    <location>
        <begin position="471"/>
        <end position="532"/>
    </location>
</feature>
<evidence type="ECO:0000313" key="4">
    <source>
        <dbReference type="EMBL" id="CAI3973530.1"/>
    </source>
</evidence>
<gene>
    <name evidence="4" type="ORF">C1SCF055_LOCUS2031</name>
</gene>
<reference evidence="5 6" key="2">
    <citation type="submission" date="2024-05" db="EMBL/GenBank/DDBJ databases">
        <authorList>
            <person name="Chen Y."/>
            <person name="Shah S."/>
            <person name="Dougan E. K."/>
            <person name="Thang M."/>
            <person name="Chan C."/>
        </authorList>
    </citation>
    <scope>NUCLEOTIDE SEQUENCE [LARGE SCALE GENOMIC DNA]</scope>
</reference>
<dbReference type="EMBL" id="CAMXCT020000082">
    <property type="protein sequence ID" value="CAL1126905.1"/>
    <property type="molecule type" value="Genomic_DNA"/>
</dbReference>
<dbReference type="InterPro" id="IPR050817">
    <property type="entry name" value="DjlA_DnaK_co-chaperone"/>
</dbReference>
<feature type="compositionally biased region" description="Basic residues" evidence="1">
    <location>
        <begin position="571"/>
        <end position="583"/>
    </location>
</feature>
<accession>A0A9P1BIX4</accession>
<dbReference type="EMBL" id="CAMXCT030000082">
    <property type="protein sequence ID" value="CAL4760842.1"/>
    <property type="molecule type" value="Genomic_DNA"/>
</dbReference>
<evidence type="ECO:0000313" key="5">
    <source>
        <dbReference type="EMBL" id="CAL4760842.1"/>
    </source>
</evidence>
<dbReference type="PROSITE" id="PS50076">
    <property type="entry name" value="DNAJ_2"/>
    <property type="match status" value="1"/>
</dbReference>
<dbReference type="CDD" id="cd06257">
    <property type="entry name" value="DnaJ"/>
    <property type="match status" value="1"/>
</dbReference>
<sequence>MVSAALRKRCIHVGCLLWLGATLLHRPSCFGRAKQQPLSELRERSGLAIRKSARGRKLEDGIVLSRQEKILVSKIASASEKRNWPAARSFFAGYVGSAAPVYSAAMHAAFRSREYKDGAKIFEQCQANCEIIRPPVFTAGIRIFAKLGDTSRVDQIWNDALSACEFDDILGSARIAAAADAGNVTMAAETLDEMNRSNLSIQVHHINSAIRACWGEGKSQHKAAKYLFDLLPKFRLTPTIVSFTSLIGAYHTASLQDVLLAYNEMKSLEIEPNSAFAETYMYSLLQARKGIRVEEQLHDTSAERLQAARDALAEFKGSGLRLSRVCADVYKELFVKSVQFKPLPLTSIMHYRHHCLTTPTPQIRGLLTAMAEKAQQAAFESLAPHRDGSLIRAVRLAVAAEKAYDVSLDKSQGGALNFRELHDEKAPRKPGGGHSGHQRSPTSRKGSEKGTVEGPAEEADQLLGSGTLRWDYYDILGLEQAATSSDIKAAYKRQALRSHPDKGGSSEQFRLVVKAFEVLFNASARQSYDRQRRIQRHECPAPPPAPASAQQHKPSRSAASCGATQEPTSVGRHHGTTQLRRSKPQILARYLSRLRRCLAECPRRIRQDVISKMSLLLRQKLLEQMEAATGSCGACLPHCDPPSACSEVSPVSRDDETPKNSAPALSIENQVQGGPLQEEVECRVDFQGPASSAGAGLKRHGRKLYRGVNTLKSRGFMYYEARLSVRNLTLASRATRTLEEAVHNHTLLATFRQIFSEKEAGVKDSTAKLTAQNLQKALEETEGLADVWLSLQVVMDARPWVGKMVTSPRTQEISKAISMWMQAEVARLEGWPAMSAVWLEWMQMGRRERFNIRSKSLSQAQQTIWAAEQSYRPQWTKRQERRAAREWRQQQESERQELRRQEQKSREEQRWQRLVEGRLARLLLRAENCAQSLENKEYGRTIQDSGREFRGQPQSFTAMVFDNDS</sequence>
<evidence type="ECO:0000313" key="6">
    <source>
        <dbReference type="Proteomes" id="UP001152797"/>
    </source>
</evidence>
<protein>
    <submittedName>
        <fullName evidence="5">Beta-glucanase</fullName>
    </submittedName>
</protein>
<organism evidence="4">
    <name type="scientific">Cladocopium goreaui</name>
    <dbReference type="NCBI Taxonomy" id="2562237"/>
    <lineage>
        <taxon>Eukaryota</taxon>
        <taxon>Sar</taxon>
        <taxon>Alveolata</taxon>
        <taxon>Dinophyceae</taxon>
        <taxon>Suessiales</taxon>
        <taxon>Symbiodiniaceae</taxon>
        <taxon>Cladocopium</taxon>
    </lineage>
</organism>
<reference evidence="4" key="1">
    <citation type="submission" date="2022-10" db="EMBL/GenBank/DDBJ databases">
        <authorList>
            <person name="Chen Y."/>
            <person name="Dougan E. K."/>
            <person name="Chan C."/>
            <person name="Rhodes N."/>
            <person name="Thang M."/>
        </authorList>
    </citation>
    <scope>NUCLEOTIDE SEQUENCE</scope>
</reference>
<proteinExistence type="predicted"/>
<dbReference type="InterPro" id="IPR011990">
    <property type="entry name" value="TPR-like_helical_dom_sf"/>
</dbReference>
<dbReference type="Gene3D" id="1.10.287.110">
    <property type="entry name" value="DnaJ domain"/>
    <property type="match status" value="1"/>
</dbReference>
<keyword evidence="6" id="KW-1185">Reference proteome</keyword>
<dbReference type="SMART" id="SM00271">
    <property type="entry name" value="DnaJ"/>
    <property type="match status" value="1"/>
</dbReference>
<feature type="chain" id="PRO_5043269499" evidence="2">
    <location>
        <begin position="32"/>
        <end position="965"/>
    </location>
</feature>
<evidence type="ECO:0000256" key="1">
    <source>
        <dbReference type="SAM" id="MobiDB-lite"/>
    </source>
</evidence>
<dbReference type="SUPFAM" id="SSF46565">
    <property type="entry name" value="Chaperone J-domain"/>
    <property type="match status" value="1"/>
</dbReference>
<evidence type="ECO:0000259" key="3">
    <source>
        <dbReference type="PROSITE" id="PS50076"/>
    </source>
</evidence>
<keyword evidence="2" id="KW-0732">Signal</keyword>
<dbReference type="Proteomes" id="UP001152797">
    <property type="component" value="Unassembled WGS sequence"/>
</dbReference>
<dbReference type="InterPro" id="IPR001623">
    <property type="entry name" value="DnaJ_domain"/>
</dbReference>
<dbReference type="Pfam" id="PF13812">
    <property type="entry name" value="PPR_3"/>
    <property type="match status" value="1"/>
</dbReference>
<dbReference type="EMBL" id="CAMXCT010000082">
    <property type="protein sequence ID" value="CAI3973530.1"/>
    <property type="molecule type" value="Genomic_DNA"/>
</dbReference>
<feature type="compositionally biased region" description="Basic and acidic residues" evidence="1">
    <location>
        <begin position="527"/>
        <end position="539"/>
    </location>
</feature>
<dbReference type="OrthoDB" id="267048at2759"/>